<dbReference type="AlphaFoldDB" id="A0A3L7A8D3"/>
<feature type="non-terminal residue" evidence="1">
    <location>
        <position position="62"/>
    </location>
</feature>
<reference evidence="1 2" key="1">
    <citation type="submission" date="2018-10" db="EMBL/GenBank/DDBJ databases">
        <authorList>
            <person name="Li J."/>
        </authorList>
    </citation>
    <scope>NUCLEOTIDE SEQUENCE [LARGE SCALE GENOMIC DNA]</scope>
    <source>
        <strain evidence="1 2">IF 016277</strain>
    </source>
</reference>
<evidence type="ECO:0000313" key="1">
    <source>
        <dbReference type="EMBL" id="RLP76314.1"/>
    </source>
</evidence>
<gene>
    <name evidence="1" type="ORF">D9V32_05445</name>
</gene>
<comment type="caution">
    <text evidence="1">The sequence shown here is derived from an EMBL/GenBank/DDBJ whole genome shotgun (WGS) entry which is preliminary data.</text>
</comment>
<proteinExistence type="predicted"/>
<keyword evidence="2" id="KW-1185">Reference proteome</keyword>
<name>A0A3L7A8D3_9MICO</name>
<sequence length="62" mass="6609">MAVGILAGGADHITSGPHTTLIRHTLHTLPVLHGRHRGPFDRGHARTPHDDVLVFDSGGICL</sequence>
<dbReference type="Proteomes" id="UP000272503">
    <property type="component" value="Unassembled WGS sequence"/>
</dbReference>
<protein>
    <submittedName>
        <fullName evidence="1">Uncharacterized protein</fullName>
    </submittedName>
</protein>
<accession>A0A3L7A8D3</accession>
<evidence type="ECO:0000313" key="2">
    <source>
        <dbReference type="Proteomes" id="UP000272503"/>
    </source>
</evidence>
<dbReference type="EMBL" id="RCUX01000004">
    <property type="protein sequence ID" value="RLP76314.1"/>
    <property type="molecule type" value="Genomic_DNA"/>
</dbReference>
<organism evidence="1 2">
    <name type="scientific">Mycetocola tolaasinivorans</name>
    <dbReference type="NCBI Taxonomy" id="76635"/>
    <lineage>
        <taxon>Bacteria</taxon>
        <taxon>Bacillati</taxon>
        <taxon>Actinomycetota</taxon>
        <taxon>Actinomycetes</taxon>
        <taxon>Micrococcales</taxon>
        <taxon>Microbacteriaceae</taxon>
        <taxon>Mycetocola</taxon>
    </lineage>
</organism>